<proteinExistence type="predicted"/>
<feature type="chain" id="PRO_5032342604" evidence="2">
    <location>
        <begin position="20"/>
        <end position="700"/>
    </location>
</feature>
<dbReference type="OrthoDB" id="423787at2759"/>
<gene>
    <name evidence="3" type="ORF">SPIL2461_LOCUS4163</name>
</gene>
<feature type="transmembrane region" description="Helical" evidence="1">
    <location>
        <begin position="136"/>
        <end position="163"/>
    </location>
</feature>
<dbReference type="Proteomes" id="UP000649617">
    <property type="component" value="Unassembled WGS sequence"/>
</dbReference>
<dbReference type="AlphaFoldDB" id="A0A812L3X0"/>
<evidence type="ECO:0000256" key="1">
    <source>
        <dbReference type="SAM" id="Phobius"/>
    </source>
</evidence>
<protein>
    <submittedName>
        <fullName evidence="3">Uncharacterized protein</fullName>
    </submittedName>
</protein>
<organism evidence="3 4">
    <name type="scientific">Symbiodinium pilosum</name>
    <name type="common">Dinoflagellate</name>
    <dbReference type="NCBI Taxonomy" id="2952"/>
    <lineage>
        <taxon>Eukaryota</taxon>
        <taxon>Sar</taxon>
        <taxon>Alveolata</taxon>
        <taxon>Dinophyceae</taxon>
        <taxon>Suessiales</taxon>
        <taxon>Symbiodiniaceae</taxon>
        <taxon>Symbiodinium</taxon>
    </lineage>
</organism>
<feature type="signal peptide" evidence="2">
    <location>
        <begin position="1"/>
        <end position="19"/>
    </location>
</feature>
<evidence type="ECO:0000313" key="3">
    <source>
        <dbReference type="EMBL" id="CAE7241143.1"/>
    </source>
</evidence>
<keyword evidence="1" id="KW-1133">Transmembrane helix</keyword>
<keyword evidence="2" id="KW-0732">Signal</keyword>
<evidence type="ECO:0000313" key="4">
    <source>
        <dbReference type="Proteomes" id="UP000649617"/>
    </source>
</evidence>
<comment type="caution">
    <text evidence="3">The sequence shown here is derived from an EMBL/GenBank/DDBJ whole genome shotgun (WGS) entry which is preliminary data.</text>
</comment>
<evidence type="ECO:0000256" key="2">
    <source>
        <dbReference type="SAM" id="SignalP"/>
    </source>
</evidence>
<feature type="transmembrane region" description="Helical" evidence="1">
    <location>
        <begin position="184"/>
        <end position="204"/>
    </location>
</feature>
<reference evidence="3" key="1">
    <citation type="submission" date="2021-02" db="EMBL/GenBank/DDBJ databases">
        <authorList>
            <person name="Dougan E. K."/>
            <person name="Rhodes N."/>
            <person name="Thang M."/>
            <person name="Chan C."/>
        </authorList>
    </citation>
    <scope>NUCLEOTIDE SEQUENCE</scope>
</reference>
<keyword evidence="4" id="KW-1185">Reference proteome</keyword>
<name>A0A812L3X0_SYMPI</name>
<dbReference type="EMBL" id="CAJNIZ010005350">
    <property type="protein sequence ID" value="CAE7241143.1"/>
    <property type="molecule type" value="Genomic_DNA"/>
</dbReference>
<accession>A0A812L3X0</accession>
<keyword evidence="1" id="KW-0472">Membrane</keyword>
<keyword evidence="1" id="KW-0812">Transmembrane</keyword>
<sequence>MVQCVGAVVVFFAARLCHAAFVTSIDVWYASPANRVKYYKAFREKYQRTGKADYSTLMKVHPETISETFGDESTSEGQMVKALVLPSTVVMAIGGIMMRCGGSDMWVVSGASGGNVAIREGKAVSNIELLYQMNWVALHMLGFFCFLGPAVFIELPIAIMELAQGDGIQQSWEGEACIQNARMVLAAMRVLCAVLLLFAAPFLAKTKTRNPNTLSALKWRAEFTVGEFGATQMYFNALSVWLQPGVGPYSWVDVVFLSLFALEAFRIFFVHALWTLILMSRWNSIDWKSEIRHRVAAHGPVMRGLREATGNELTFTHAVQAGVPDYSEVVVSAATYLPASLVASGNKYPRLKLLLLKPQSYANFRAMDFQELSDEDLSTWHMDLSRILSVLPSSDTLFFPSGAYKMNMNEPKVLLSMDEYESDLEHIGVSPNHMPAVDSQDDIALDVSAMVLSDLRAAFLSNTSFAESIRQGMPMAVSLYKLFGDIGLQIQAAIDAQQKGLQHFDSDEEAAWSEAESDEDEPLVRTDLPMAFEIQIRGFTCSRKAATAFELAVPASHGANVQRISAEVVPNQAAVPGGEDHVGMDITEKVLADPRGAFLAGQSLESALQEPDKAVGLYALMSEMCQETAEANPQKTETQVLEGSAKLPLLVDIPTLGFEFQIRGIKKPKPTIVMRIPKEQAIPKAWGTLPKATAMPDSTK</sequence>